<keyword evidence="1" id="KW-0809">Transit peptide</keyword>
<evidence type="ECO:0000259" key="2">
    <source>
        <dbReference type="Pfam" id="PF01571"/>
    </source>
</evidence>
<proteinExistence type="predicted"/>
<dbReference type="PANTHER" id="PTHR22602">
    <property type="entry name" value="TRANSFERASE CAF17, MITOCHONDRIAL-RELATED"/>
    <property type="match status" value="1"/>
</dbReference>
<feature type="domain" description="GCVT N-terminal" evidence="2">
    <location>
        <begin position="12"/>
        <end position="105"/>
    </location>
</feature>
<dbReference type="InterPro" id="IPR027266">
    <property type="entry name" value="TrmE/GcvT-like"/>
</dbReference>
<evidence type="ECO:0000313" key="4">
    <source>
        <dbReference type="Proteomes" id="UP000526501"/>
    </source>
</evidence>
<dbReference type="EMBL" id="JACHVC010000012">
    <property type="protein sequence ID" value="MBC2606570.1"/>
    <property type="molecule type" value="Genomic_DNA"/>
</dbReference>
<dbReference type="AlphaFoldDB" id="A0A7X1B900"/>
<evidence type="ECO:0000313" key="3">
    <source>
        <dbReference type="EMBL" id="MBC2606570.1"/>
    </source>
</evidence>
<protein>
    <recommendedName>
        <fullName evidence="2">GCVT N-terminal domain-containing protein</fullName>
    </recommendedName>
</protein>
<sequence>MPYSPYTPACVIEVSGPDAGEFLQGQFSNDLSSLETGEMSYGLWLDRKGKIVADSFVLRRKEEEYLLVSYYCPEALVYERLDSYLIMEDAELRRRTSSVSAYCLLGLEDSFELPDGLPLPADGKFVESQGLIVFAGRRGEGRNFEMLALDEDSSAAAAAFVDSLEWERVEDAELKALAVRSKCPEIGRGFGSSDLPQELGLEREAVSFKKGCYLGQEVMARLNAMGRVRKTLALLRIEFEEGAEALVLPIDLIDGAGKKQGQVRSISGDLGLAIVNLGFDGDMLNGAGASFQLLRGSEEADL</sequence>
<dbReference type="SUPFAM" id="SSF103025">
    <property type="entry name" value="Folate-binding domain"/>
    <property type="match status" value="1"/>
</dbReference>
<dbReference type="NCBIfam" id="TIGR03317">
    <property type="entry name" value="ygfZ_signature"/>
    <property type="match status" value="1"/>
</dbReference>
<evidence type="ECO:0000256" key="1">
    <source>
        <dbReference type="ARBA" id="ARBA00022946"/>
    </source>
</evidence>
<gene>
    <name evidence="3" type="ORF">H5P27_11000</name>
</gene>
<dbReference type="GO" id="GO:0016226">
    <property type="term" value="P:iron-sulfur cluster assembly"/>
    <property type="evidence" value="ECO:0007669"/>
    <property type="project" value="TreeGrafter"/>
</dbReference>
<dbReference type="RefSeq" id="WP_185660440.1">
    <property type="nucleotide sequence ID" value="NZ_CAWPOO010000012.1"/>
</dbReference>
<comment type="caution">
    <text evidence="3">The sequence shown here is derived from an EMBL/GenBank/DDBJ whole genome shotgun (WGS) entry which is preliminary data.</text>
</comment>
<dbReference type="Proteomes" id="UP000526501">
    <property type="component" value="Unassembled WGS sequence"/>
</dbReference>
<accession>A0A7X1B900</accession>
<dbReference type="Gene3D" id="3.30.1360.120">
    <property type="entry name" value="Probable tRNA modification gtpase trme, domain 1"/>
    <property type="match status" value="1"/>
</dbReference>
<dbReference type="InterPro" id="IPR017703">
    <property type="entry name" value="YgfZ/GCV_T_CS"/>
</dbReference>
<dbReference type="Pfam" id="PF01571">
    <property type="entry name" value="GCV_T"/>
    <property type="match status" value="1"/>
</dbReference>
<reference evidence="3 4" key="1">
    <citation type="submission" date="2020-07" db="EMBL/GenBank/DDBJ databases">
        <authorList>
            <person name="Feng X."/>
        </authorList>
    </citation>
    <scope>NUCLEOTIDE SEQUENCE [LARGE SCALE GENOMIC DNA]</scope>
    <source>
        <strain evidence="3 4">JCM23202</strain>
    </source>
</reference>
<dbReference type="PANTHER" id="PTHR22602:SF0">
    <property type="entry name" value="TRANSFERASE CAF17, MITOCHONDRIAL-RELATED"/>
    <property type="match status" value="1"/>
</dbReference>
<keyword evidence="4" id="KW-1185">Reference proteome</keyword>
<name>A0A7X1B900_9BACT</name>
<dbReference type="InterPro" id="IPR006222">
    <property type="entry name" value="GCVT_N"/>
</dbReference>
<dbReference type="InterPro" id="IPR045179">
    <property type="entry name" value="YgfZ/GcvT"/>
</dbReference>
<organism evidence="3 4">
    <name type="scientific">Pelagicoccus albus</name>
    <dbReference type="NCBI Taxonomy" id="415222"/>
    <lineage>
        <taxon>Bacteria</taxon>
        <taxon>Pseudomonadati</taxon>
        <taxon>Verrucomicrobiota</taxon>
        <taxon>Opitutia</taxon>
        <taxon>Puniceicoccales</taxon>
        <taxon>Pelagicoccaceae</taxon>
        <taxon>Pelagicoccus</taxon>
    </lineage>
</organism>